<evidence type="ECO:0000256" key="1">
    <source>
        <dbReference type="SAM" id="MobiDB-lite"/>
    </source>
</evidence>
<dbReference type="GeneID" id="28737088"/>
<accession>A0A0N1HSN3</accession>
<dbReference type="RefSeq" id="XP_017999223.1">
    <property type="nucleotide sequence ID" value="XM_018145208.1"/>
</dbReference>
<name>A0A0N1HSN3_9EURO</name>
<feature type="region of interest" description="Disordered" evidence="1">
    <location>
        <begin position="1"/>
        <end position="35"/>
    </location>
</feature>
<organism evidence="2 3">
    <name type="scientific">Cyphellophora attinorum</name>
    <dbReference type="NCBI Taxonomy" id="1664694"/>
    <lineage>
        <taxon>Eukaryota</taxon>
        <taxon>Fungi</taxon>
        <taxon>Dikarya</taxon>
        <taxon>Ascomycota</taxon>
        <taxon>Pezizomycotina</taxon>
        <taxon>Eurotiomycetes</taxon>
        <taxon>Chaetothyriomycetidae</taxon>
        <taxon>Chaetothyriales</taxon>
        <taxon>Cyphellophoraceae</taxon>
        <taxon>Cyphellophora</taxon>
    </lineage>
</organism>
<evidence type="ECO:0000313" key="2">
    <source>
        <dbReference type="EMBL" id="KPI39260.1"/>
    </source>
</evidence>
<evidence type="ECO:0000313" key="3">
    <source>
        <dbReference type="Proteomes" id="UP000038010"/>
    </source>
</evidence>
<reference evidence="2 3" key="1">
    <citation type="submission" date="2015-06" db="EMBL/GenBank/DDBJ databases">
        <title>Draft genome of the ant-associated black yeast Phialophora attae CBS 131958.</title>
        <authorList>
            <person name="Moreno L.F."/>
            <person name="Stielow B.J."/>
            <person name="de Hoog S."/>
            <person name="Vicente V.A."/>
            <person name="Weiss V.A."/>
            <person name="de Vries M."/>
            <person name="Cruz L.M."/>
            <person name="Souza E.M."/>
        </authorList>
    </citation>
    <scope>NUCLEOTIDE SEQUENCE [LARGE SCALE GENOMIC DNA]</scope>
    <source>
        <strain evidence="2 3">CBS 131958</strain>
    </source>
</reference>
<gene>
    <name evidence="2" type="ORF">AB675_5029</name>
</gene>
<feature type="compositionally biased region" description="Polar residues" evidence="1">
    <location>
        <begin position="1"/>
        <end position="19"/>
    </location>
</feature>
<keyword evidence="3" id="KW-1185">Reference proteome</keyword>
<comment type="caution">
    <text evidence="2">The sequence shown here is derived from an EMBL/GenBank/DDBJ whole genome shotgun (WGS) entry which is preliminary data.</text>
</comment>
<proteinExistence type="predicted"/>
<dbReference type="Proteomes" id="UP000038010">
    <property type="component" value="Unassembled WGS sequence"/>
</dbReference>
<dbReference type="VEuPathDB" id="FungiDB:AB675_5029"/>
<sequence>MVSGGSNPTWPSTIEPTQRSGKDSHNVEPCVNGHVGLPLTRTTSKLSSSSSNYDSAGVISAILDRPAEPKSGTTTPCIEEEALPCTTNILPSEYVPTVFDNYAVTVVGGGQTNYHTLAKLNALKRPAGSKTALNRPAFRDVAQNNPRPRHSSRPVYHCRRSRVHARTGANILSQGSFPRRMRMLWLTETEERYVGMPAQPSWQSKAFGNISSNHNKCTWHGITSVYRRQPLRDVIRGHSLKEWKKQRKERKRQAQAEVAARAIAAGVSAARLLLRPDVFSLASDLKKASLARVSDKSHAREAFLSRIISGIGVSIATAPAEE</sequence>
<dbReference type="AlphaFoldDB" id="A0A0N1HSN3"/>
<dbReference type="EMBL" id="LFJN01000015">
    <property type="protein sequence ID" value="KPI39260.1"/>
    <property type="molecule type" value="Genomic_DNA"/>
</dbReference>
<protein>
    <submittedName>
        <fullName evidence="2">Uncharacterized protein</fullName>
    </submittedName>
</protein>